<protein>
    <submittedName>
        <fullName evidence="4">Cysteine desulfurase</fullName>
    </submittedName>
</protein>
<dbReference type="InterPro" id="IPR015421">
    <property type="entry name" value="PyrdxlP-dep_Trfase_major"/>
</dbReference>
<reference evidence="4" key="1">
    <citation type="submission" date="2024-05" db="EMBL/GenBank/DDBJ databases">
        <title>Alkalihalobacillus sp. strain MEB203 novel alkaliphilic bacterium from Lonar Lake, India.</title>
        <authorList>
            <person name="Joshi A."/>
            <person name="Thite S."/>
            <person name="Mengade P."/>
        </authorList>
    </citation>
    <scope>NUCLEOTIDE SEQUENCE</scope>
    <source>
        <strain evidence="4">MEB 203</strain>
    </source>
</reference>
<dbReference type="PANTHER" id="PTHR11601:SF50">
    <property type="entry name" value="CYSTEINE DESULFURASE ISCS 2-RELATED"/>
    <property type="match status" value="1"/>
</dbReference>
<gene>
    <name evidence="4" type="ORF">N7Z68_21335</name>
</gene>
<evidence type="ECO:0000259" key="3">
    <source>
        <dbReference type="Pfam" id="PF00266"/>
    </source>
</evidence>
<dbReference type="SUPFAM" id="SSF53383">
    <property type="entry name" value="PLP-dependent transferases"/>
    <property type="match status" value="1"/>
</dbReference>
<dbReference type="RefSeq" id="WP_275120488.1">
    <property type="nucleotide sequence ID" value="NZ_JAOTPO010000022.1"/>
</dbReference>
<keyword evidence="2" id="KW-0663">Pyridoxal phosphate</keyword>
<dbReference type="Gene3D" id="3.40.640.10">
    <property type="entry name" value="Type I PLP-dependent aspartate aminotransferase-like (Major domain)"/>
    <property type="match status" value="1"/>
</dbReference>
<evidence type="ECO:0000313" key="5">
    <source>
        <dbReference type="Proteomes" id="UP001148125"/>
    </source>
</evidence>
<proteinExistence type="predicted"/>
<evidence type="ECO:0000313" key="4">
    <source>
        <dbReference type="EMBL" id="MDE5415898.1"/>
    </source>
</evidence>
<dbReference type="InterPro" id="IPR016454">
    <property type="entry name" value="Cysteine_dSase"/>
</dbReference>
<name>A0ABT5VKB8_9BACI</name>
<dbReference type="Gene3D" id="1.10.260.50">
    <property type="match status" value="1"/>
</dbReference>
<dbReference type="PIRSF" id="PIRSF005572">
    <property type="entry name" value="NifS"/>
    <property type="match status" value="1"/>
</dbReference>
<dbReference type="Proteomes" id="UP001148125">
    <property type="component" value="Unassembled WGS sequence"/>
</dbReference>
<evidence type="ECO:0000256" key="2">
    <source>
        <dbReference type="ARBA" id="ARBA00022898"/>
    </source>
</evidence>
<comment type="cofactor">
    <cofactor evidence="1">
        <name>pyridoxal 5'-phosphate</name>
        <dbReference type="ChEBI" id="CHEBI:597326"/>
    </cofactor>
</comment>
<dbReference type="InterPro" id="IPR015422">
    <property type="entry name" value="PyrdxlP-dep_Trfase_small"/>
</dbReference>
<dbReference type="Gene3D" id="3.90.1150.10">
    <property type="entry name" value="Aspartate Aminotransferase, domain 1"/>
    <property type="match status" value="1"/>
</dbReference>
<sequence>MIYLDNSATTKPYKEVLETYLTVSEQYFGNPSSLHTLGLEAEKVLTRSRELIAKLLGVKAKEVIFTSGGTEGNNLAIKGVSLEHQSRGKHIITSVIEHASTYETFAELENKGFDVTYLPVNQTGHVSLDDLKQAIRSDTILVSLIHVNNETGAVQPIQEIGEFLKDYPKVFFHVDHVQGVTKVPVHFKKNNIDLCTISGHKFHGLKGTGALYVREGITLSPMLHGGVQEARLRAGTENVPGIAALAKALRMTIEKAEEGKLNLMQLQQKAIAGLKEINGIVLNSGSGDGHAPHIVNFSIPGAKPEVVIQALSHQQIYVSTKSACSSKLSSPSRILLEMGLGQKRAESAIRISFSYETQDQEVEAFIQVMKKEVPKLLQVMR</sequence>
<dbReference type="EMBL" id="JAOTPO010000022">
    <property type="protein sequence ID" value="MDE5415898.1"/>
    <property type="molecule type" value="Genomic_DNA"/>
</dbReference>
<dbReference type="InterPro" id="IPR000192">
    <property type="entry name" value="Aminotrans_V_dom"/>
</dbReference>
<dbReference type="InterPro" id="IPR015424">
    <property type="entry name" value="PyrdxlP-dep_Trfase"/>
</dbReference>
<evidence type="ECO:0000256" key="1">
    <source>
        <dbReference type="ARBA" id="ARBA00001933"/>
    </source>
</evidence>
<dbReference type="NCBIfam" id="NF002806">
    <property type="entry name" value="PRK02948.1"/>
    <property type="match status" value="1"/>
</dbReference>
<keyword evidence="5" id="KW-1185">Reference proteome</keyword>
<accession>A0ABT5VKB8</accession>
<dbReference type="Pfam" id="PF00266">
    <property type="entry name" value="Aminotran_5"/>
    <property type="match status" value="1"/>
</dbReference>
<dbReference type="PANTHER" id="PTHR11601">
    <property type="entry name" value="CYSTEINE DESULFURYLASE FAMILY MEMBER"/>
    <property type="match status" value="1"/>
</dbReference>
<comment type="caution">
    <text evidence="4">The sequence shown here is derived from an EMBL/GenBank/DDBJ whole genome shotgun (WGS) entry which is preliminary data.</text>
</comment>
<feature type="domain" description="Aminotransferase class V" evidence="3">
    <location>
        <begin position="2"/>
        <end position="365"/>
    </location>
</feature>
<organism evidence="4 5">
    <name type="scientific">Alkalihalobacterium chitinilyticum</name>
    <dbReference type="NCBI Taxonomy" id="2980103"/>
    <lineage>
        <taxon>Bacteria</taxon>
        <taxon>Bacillati</taxon>
        <taxon>Bacillota</taxon>
        <taxon>Bacilli</taxon>
        <taxon>Bacillales</taxon>
        <taxon>Bacillaceae</taxon>
        <taxon>Alkalihalobacterium</taxon>
    </lineage>
</organism>